<accession>A0A6P1NT42</accession>
<evidence type="ECO:0000313" key="3">
    <source>
        <dbReference type="Proteomes" id="UP000464186"/>
    </source>
</evidence>
<evidence type="ECO:0000313" key="2">
    <source>
        <dbReference type="EMBL" id="QHK21530.1"/>
    </source>
</evidence>
<dbReference type="SMART" id="SM01043">
    <property type="entry name" value="BTAD"/>
    <property type="match status" value="1"/>
</dbReference>
<name>A0A6P1NT42_9MICC</name>
<reference evidence="2 3" key="1">
    <citation type="submission" date="2020-01" db="EMBL/GenBank/DDBJ databases">
        <title>Pseudarthrobacter psychrotolerans sp. nov., isolated from antarctic soil.</title>
        <authorList>
            <person name="Shin Y."/>
            <person name="Park W."/>
        </authorList>
    </citation>
    <scope>NUCLEOTIDE SEQUENCE [LARGE SCALE GENOMIC DNA]</scope>
    <source>
        <strain evidence="2 3">YJ56</strain>
    </source>
</reference>
<evidence type="ECO:0000259" key="1">
    <source>
        <dbReference type="SMART" id="SM01043"/>
    </source>
</evidence>
<gene>
    <name evidence="2" type="ORF">GU243_19575</name>
</gene>
<dbReference type="AlphaFoldDB" id="A0A6P1NT42"/>
<sequence length="227" mass="24905">MSLLGAWRLRRGNNPVTVASREQKLIACVGLLGCRHRSFLAGLLWPKSSETQAAGNLRTTVWCISHAFPHLLQAGADTLELDQSVRVDVAALQRHVARMQAQPEAQIPDSYLDHLSRAELLPGWYDDWVIFEQERLRQMRLSTLELIARQQLAAGEPGSAVIAAISAASIEPLRESAHLLLVQAHLAAGNRAAAVRAYTMFADRLEGELGVQPSSQLSDLVAAFHPH</sequence>
<dbReference type="InterPro" id="IPR005158">
    <property type="entry name" value="BTAD"/>
</dbReference>
<dbReference type="KEGG" id="psey:GU243_19575"/>
<dbReference type="SUPFAM" id="SSF48452">
    <property type="entry name" value="TPR-like"/>
    <property type="match status" value="1"/>
</dbReference>
<dbReference type="InterPro" id="IPR011990">
    <property type="entry name" value="TPR-like_helical_dom_sf"/>
</dbReference>
<keyword evidence="3" id="KW-1185">Reference proteome</keyword>
<dbReference type="EMBL" id="CP047898">
    <property type="protein sequence ID" value="QHK21530.1"/>
    <property type="molecule type" value="Genomic_DNA"/>
</dbReference>
<dbReference type="PANTHER" id="PTHR35807">
    <property type="entry name" value="TRANSCRIPTIONAL REGULATOR REDD-RELATED"/>
    <property type="match status" value="1"/>
</dbReference>
<dbReference type="InterPro" id="IPR051677">
    <property type="entry name" value="AfsR-DnrI-RedD_regulator"/>
</dbReference>
<organism evidence="2 3">
    <name type="scientific">Pseudarthrobacter psychrotolerans</name>
    <dbReference type="NCBI Taxonomy" id="2697569"/>
    <lineage>
        <taxon>Bacteria</taxon>
        <taxon>Bacillati</taxon>
        <taxon>Actinomycetota</taxon>
        <taxon>Actinomycetes</taxon>
        <taxon>Micrococcales</taxon>
        <taxon>Micrococcaceae</taxon>
        <taxon>Pseudarthrobacter</taxon>
    </lineage>
</organism>
<dbReference type="Gene3D" id="1.25.40.10">
    <property type="entry name" value="Tetratricopeptide repeat domain"/>
    <property type="match status" value="1"/>
</dbReference>
<protein>
    <submittedName>
        <fullName evidence="2">SARP family transcriptional regulator</fullName>
    </submittedName>
</protein>
<dbReference type="Pfam" id="PF03704">
    <property type="entry name" value="BTAD"/>
    <property type="match status" value="1"/>
</dbReference>
<feature type="domain" description="Bacterial transcriptional activator" evidence="1">
    <location>
        <begin position="87"/>
        <end position="225"/>
    </location>
</feature>
<dbReference type="Proteomes" id="UP000464186">
    <property type="component" value="Chromosome"/>
</dbReference>
<proteinExistence type="predicted"/>